<dbReference type="PANTHER" id="PTHR45080">
    <property type="entry name" value="CONTACTIN 5"/>
    <property type="match status" value="1"/>
</dbReference>
<keyword evidence="2" id="KW-1015">Disulfide bond</keyword>
<proteinExistence type="predicted"/>
<dbReference type="GO" id="GO:0005886">
    <property type="term" value="C:plasma membrane"/>
    <property type="evidence" value="ECO:0007669"/>
    <property type="project" value="TreeGrafter"/>
</dbReference>
<dbReference type="Proteomes" id="UP000683360">
    <property type="component" value="Unassembled WGS sequence"/>
</dbReference>
<comment type="caution">
    <text evidence="4">The sequence shown here is derived from an EMBL/GenBank/DDBJ whole genome shotgun (WGS) entry which is preliminary data.</text>
</comment>
<dbReference type="InterPro" id="IPR050958">
    <property type="entry name" value="Cell_Adh-Cytoskel_Orgn"/>
</dbReference>
<dbReference type="EMBL" id="CAJPWZ010000295">
    <property type="protein sequence ID" value="CAG2189504.1"/>
    <property type="molecule type" value="Genomic_DNA"/>
</dbReference>
<dbReference type="Pfam" id="PF13927">
    <property type="entry name" value="Ig_3"/>
    <property type="match status" value="2"/>
</dbReference>
<dbReference type="SMART" id="SM00409">
    <property type="entry name" value="IG"/>
    <property type="match status" value="3"/>
</dbReference>
<evidence type="ECO:0000259" key="3">
    <source>
        <dbReference type="PROSITE" id="PS50835"/>
    </source>
</evidence>
<name>A0A8S3PZ69_MYTED</name>
<organism evidence="4 5">
    <name type="scientific">Mytilus edulis</name>
    <name type="common">Blue mussel</name>
    <dbReference type="NCBI Taxonomy" id="6550"/>
    <lineage>
        <taxon>Eukaryota</taxon>
        <taxon>Metazoa</taxon>
        <taxon>Spiralia</taxon>
        <taxon>Lophotrochozoa</taxon>
        <taxon>Mollusca</taxon>
        <taxon>Bivalvia</taxon>
        <taxon>Autobranchia</taxon>
        <taxon>Pteriomorphia</taxon>
        <taxon>Mytilida</taxon>
        <taxon>Mytiloidea</taxon>
        <taxon>Mytilidae</taxon>
        <taxon>Mytilinae</taxon>
        <taxon>Mytilus</taxon>
    </lineage>
</organism>
<keyword evidence="1" id="KW-0732">Signal</keyword>
<dbReference type="SUPFAM" id="SSF48726">
    <property type="entry name" value="Immunoglobulin"/>
    <property type="match status" value="3"/>
</dbReference>
<dbReference type="InterPro" id="IPR003598">
    <property type="entry name" value="Ig_sub2"/>
</dbReference>
<protein>
    <recommendedName>
        <fullName evidence="3">Ig-like domain-containing protein</fullName>
    </recommendedName>
</protein>
<evidence type="ECO:0000313" key="5">
    <source>
        <dbReference type="Proteomes" id="UP000683360"/>
    </source>
</evidence>
<accession>A0A8S3PZ69</accession>
<dbReference type="InterPro" id="IPR003599">
    <property type="entry name" value="Ig_sub"/>
</dbReference>
<dbReference type="OrthoDB" id="6217353at2759"/>
<dbReference type="Pfam" id="PF17517">
    <property type="entry name" value="IgGFc_binding"/>
    <property type="match status" value="1"/>
</dbReference>
<reference evidence="4" key="1">
    <citation type="submission" date="2021-03" db="EMBL/GenBank/DDBJ databases">
        <authorList>
            <person name="Bekaert M."/>
        </authorList>
    </citation>
    <scope>NUCLEOTIDE SEQUENCE</scope>
</reference>
<feature type="domain" description="Ig-like" evidence="3">
    <location>
        <begin position="451"/>
        <end position="550"/>
    </location>
</feature>
<dbReference type="AlphaFoldDB" id="A0A8S3PZ69"/>
<dbReference type="GO" id="GO:0007156">
    <property type="term" value="P:homophilic cell adhesion via plasma membrane adhesion molecules"/>
    <property type="evidence" value="ECO:0007669"/>
    <property type="project" value="TreeGrafter"/>
</dbReference>
<gene>
    <name evidence="4" type="ORF">MEDL_4925</name>
</gene>
<dbReference type="PROSITE" id="PS50835">
    <property type="entry name" value="IG_LIKE"/>
    <property type="match status" value="3"/>
</dbReference>
<evidence type="ECO:0000256" key="2">
    <source>
        <dbReference type="ARBA" id="ARBA00023157"/>
    </source>
</evidence>
<dbReference type="PANTHER" id="PTHR45080:SF8">
    <property type="entry name" value="IG-LIKE DOMAIN-CONTAINING PROTEIN"/>
    <property type="match status" value="1"/>
</dbReference>
<sequence>MADQTLVGTEFLFVVPIEYSSSSISKSYIIINNHETNMAFVSVKTPKDPKLLDNRLDITGNSFTKIIIPEDVFSRLFDPAQENSIYIEVTNSVNIDVTVVILTAYDSDSFFVFPLSLLGNSYNVIAPKMSNDSYSFVSIVFPDFSNQITLTFHKMVDLVDFNQTKATSITLVNNITAEVNIKYAYNVITLWYDDDLTGLQITSNTDIAVFAGCAHMTFLNNGNPKIFMIDQVPPTLVLGRDYIISRFGSHHLGGVFILTTSDNTSIIGYNEDSCMYHKGNTNDWDYYEMNSDILFISSSEPIAVVHILESGTSKPSMYYPTPMDGFQKSYEFYIPPSYEQWDIFGVTVFTSDSSSIMLNSQSVQATSTGSNDLDIGGVSYSALVYTPDPGQINRINHTSANFGGYVYYEHNSSLILHTLGGHYFQRNMTCKYGNNIPGCITPNTSCPYSAPSIRIANESSSILYGGNITLHCLIVAHPAITTFSWGINTSTGFTDITSGGSYTVETDTSAGNNGQANTTLTISNVTFVEKTYTCRAGNNIGDEFVSVTLYVLGDLKPNVKSPKYKTALSGAIISLPCVIVATPSVDYVYWTRTTSNKMIDMTKIRYSGSTTTSPSLNIDLARTSDTGVYNCHANNTVGSTKGPDLVLVVYDNTAVNDGGHYIMTGSNVTAAATTITTTATTAQNPIPVNTIATTYSTSNTSNMTPFVSARPLTLSANSGQNVTLTCDIIGPVTSVYWQKYQDGMVMKIDPTMHTTKISGATTVVPSLQIYGVSLYDKALYKCFAVNIDETGSSDYVSLDILDQTLVTFVHIPEAKKSGYLDKKKTEIEKELRINRKTLSSSIRRTTCAPDSRPSATAAGAVGASLMVVVFGTMALMDIPILISALKAFFIINH</sequence>
<dbReference type="Gene3D" id="2.60.40.10">
    <property type="entry name" value="Immunoglobulins"/>
    <property type="match status" value="3"/>
</dbReference>
<keyword evidence="5" id="KW-1185">Reference proteome</keyword>
<dbReference type="InterPro" id="IPR035234">
    <property type="entry name" value="IgGFc-bd_N"/>
</dbReference>
<feature type="domain" description="Ig-like" evidence="3">
    <location>
        <begin position="705"/>
        <end position="799"/>
    </location>
</feature>
<evidence type="ECO:0000313" key="4">
    <source>
        <dbReference type="EMBL" id="CAG2189504.1"/>
    </source>
</evidence>
<evidence type="ECO:0000256" key="1">
    <source>
        <dbReference type="ARBA" id="ARBA00022729"/>
    </source>
</evidence>
<dbReference type="InterPro" id="IPR013783">
    <property type="entry name" value="Ig-like_fold"/>
</dbReference>
<dbReference type="SMART" id="SM00408">
    <property type="entry name" value="IGc2"/>
    <property type="match status" value="3"/>
</dbReference>
<feature type="domain" description="Ig-like" evidence="3">
    <location>
        <begin position="557"/>
        <end position="646"/>
    </location>
</feature>
<dbReference type="InterPro" id="IPR007110">
    <property type="entry name" value="Ig-like_dom"/>
</dbReference>
<dbReference type="InterPro" id="IPR036179">
    <property type="entry name" value="Ig-like_dom_sf"/>
</dbReference>